<gene>
    <name evidence="4" type="ORF">NPRO_11830</name>
</gene>
<dbReference type="KEGG" id="npy:NPRO_11830"/>
<reference evidence="4" key="1">
    <citation type="journal article" name="DNA Res.">
        <title>The physiological potential of anammox bacteria as revealed by their core genome structure.</title>
        <authorList>
            <person name="Okubo T."/>
            <person name="Toyoda A."/>
            <person name="Fukuhara K."/>
            <person name="Uchiyama I."/>
            <person name="Harigaya Y."/>
            <person name="Kuroiwa M."/>
            <person name="Suzuki T."/>
            <person name="Murakami Y."/>
            <person name="Suwa Y."/>
            <person name="Takami H."/>
        </authorList>
    </citation>
    <scope>NUCLEOTIDE SEQUENCE</scope>
    <source>
        <strain evidence="4">317325-2</strain>
    </source>
</reference>
<name>A0A809RAA8_9BACT</name>
<evidence type="ECO:0000256" key="1">
    <source>
        <dbReference type="ARBA" id="ARBA00006484"/>
    </source>
</evidence>
<dbReference type="Gene3D" id="3.40.225.10">
    <property type="entry name" value="Class II aldolase/adducin N-terminal domain"/>
    <property type="match status" value="1"/>
</dbReference>
<dbReference type="NCBIfam" id="TIGR02632">
    <property type="entry name" value="RhaD_aldol-ADH"/>
    <property type="match status" value="1"/>
</dbReference>
<dbReference type="SUPFAM" id="SSF53639">
    <property type="entry name" value="AraD/HMP-PK domain-like"/>
    <property type="match status" value="1"/>
</dbReference>
<evidence type="ECO:0000256" key="2">
    <source>
        <dbReference type="ARBA" id="ARBA00023002"/>
    </source>
</evidence>
<dbReference type="EMBL" id="AP021858">
    <property type="protein sequence ID" value="BBO23588.1"/>
    <property type="molecule type" value="Genomic_DNA"/>
</dbReference>
<dbReference type="Proteomes" id="UP000662873">
    <property type="component" value="Chromosome"/>
</dbReference>
<dbReference type="AlphaFoldDB" id="A0A809RAA8"/>
<dbReference type="InterPro" id="IPR036291">
    <property type="entry name" value="NAD(P)-bd_dom_sf"/>
</dbReference>
<dbReference type="Pfam" id="PF00596">
    <property type="entry name" value="Aldolase_II"/>
    <property type="match status" value="1"/>
</dbReference>
<dbReference type="GO" id="GO:0016491">
    <property type="term" value="F:oxidoreductase activity"/>
    <property type="evidence" value="ECO:0007669"/>
    <property type="project" value="UniProtKB-KW"/>
</dbReference>
<evidence type="ECO:0000313" key="5">
    <source>
        <dbReference type="Proteomes" id="UP000662873"/>
    </source>
</evidence>
<sequence length="695" mass="75193">MATLREPSVPNLWDPKRAPSDSFDQLVYASNLLGSDLRVTNFGGGNTSLKRTEIDPLTGEEVDVLWVKGSGGDLGSAKASNFASLYLNKVLALEQKFASGTPEDDLVPLYSHCTFNLNPTPCSIDTPLHAFVPDPCVSHLHADAVIAIAASRDAERLTHEVWGGKLGFLPWKRPGFELGLMLRDLIRANPGLRGALMGSHGYICWAGDWHECYDLSLELIREAEAFLAGGHGQPFGAMLSAPPTEEAVRGAALRVLPEIRGKVAHVGQRWVAHVDAGPEVQEFLGSEKFERLAKLGTSCPDHFLRTKIRPLVLDAPPTAEVGDWLDKALSGFREEYAAYYERCKRSDSPPMRNPNPSVMLVRGLGMIAWAKSPSEARITASFYRNAIEVMKGAEAVSEYAALPEQEAFDIEYWQLEEAKLRRMPPPKEFAGQVAVITGGANGIGLATAELLASAGASVALFDIDESALERAQTLVESTSASPGSTLAVRCDVTDPASVQRGFEEVVLKFGGIDGVVISAGNARRGSVAETSDADFQFLSDLLMKGYFLATREAARLLIRQGLGGWMVTVGSKNGVAVGSNAAIYSAAKSFELHLMRSAAADLAKYGIRCNAVNPDAVLQGSSIWNDRWREETAKLLNIDPSELPEYYRKRSMLGVEVSTRDVAEAIAWLASERRSGKTTGCVIPVDGGVREGFLR</sequence>
<dbReference type="SMART" id="SM01007">
    <property type="entry name" value="Aldolase_II"/>
    <property type="match status" value="1"/>
</dbReference>
<dbReference type="PANTHER" id="PTHR43669">
    <property type="entry name" value="5-KETO-D-GLUCONATE 5-REDUCTASE"/>
    <property type="match status" value="1"/>
</dbReference>
<feature type="domain" description="Class II aldolase/adducin N-terminal" evidence="3">
    <location>
        <begin position="25"/>
        <end position="227"/>
    </location>
</feature>
<dbReference type="InterPro" id="IPR036409">
    <property type="entry name" value="Aldolase_II/adducin_N_sf"/>
</dbReference>
<organism evidence="4 5">
    <name type="scientific">Candidatus Nitrosymbiomonas proteolyticus</name>
    <dbReference type="NCBI Taxonomy" id="2608984"/>
    <lineage>
        <taxon>Bacteria</taxon>
        <taxon>Bacillati</taxon>
        <taxon>Armatimonadota</taxon>
        <taxon>Armatimonadota incertae sedis</taxon>
        <taxon>Candidatus Nitrosymbiomonas</taxon>
    </lineage>
</organism>
<proteinExistence type="inferred from homology"/>
<comment type="similarity">
    <text evidence="1">Belongs to the short-chain dehydrogenases/reductases (SDR) family.</text>
</comment>
<dbReference type="InterPro" id="IPR002347">
    <property type="entry name" value="SDR_fam"/>
</dbReference>
<dbReference type="PRINTS" id="PR00081">
    <property type="entry name" value="GDHRDH"/>
</dbReference>
<protein>
    <submittedName>
        <fullName evidence="4">Bifunctional rhamnulose-1-phosphate aldolase/short-chain dehydrogenase</fullName>
    </submittedName>
</protein>
<dbReference type="InterPro" id="IPR013454">
    <property type="entry name" value="Bifunc_RhaD/ADH"/>
</dbReference>
<dbReference type="SUPFAM" id="SSF51735">
    <property type="entry name" value="NAD(P)-binding Rossmann-fold domains"/>
    <property type="match status" value="1"/>
</dbReference>
<dbReference type="Pfam" id="PF13561">
    <property type="entry name" value="adh_short_C2"/>
    <property type="match status" value="1"/>
</dbReference>
<dbReference type="NCBIfam" id="NF006189">
    <property type="entry name" value="PRK08324.1-3"/>
    <property type="match status" value="1"/>
</dbReference>
<evidence type="ECO:0000313" key="4">
    <source>
        <dbReference type="EMBL" id="BBO23588.1"/>
    </source>
</evidence>
<accession>A0A809RAA8</accession>
<dbReference type="PANTHER" id="PTHR43669:SF8">
    <property type="entry name" value="SHORT-CHAIN TYPE DEHYDROGENASE_REDUCTASE-RELATED"/>
    <property type="match status" value="1"/>
</dbReference>
<dbReference type="InterPro" id="IPR001303">
    <property type="entry name" value="Aldolase_II/adducin_N"/>
</dbReference>
<keyword evidence="2" id="KW-0560">Oxidoreductase</keyword>
<dbReference type="FunFam" id="3.40.50.720:FF:000084">
    <property type="entry name" value="Short-chain dehydrogenase reductase"/>
    <property type="match status" value="1"/>
</dbReference>
<dbReference type="Gene3D" id="3.40.50.720">
    <property type="entry name" value="NAD(P)-binding Rossmann-like Domain"/>
    <property type="match status" value="1"/>
</dbReference>
<evidence type="ECO:0000259" key="3">
    <source>
        <dbReference type="SMART" id="SM01007"/>
    </source>
</evidence>